<gene>
    <name evidence="1" type="ORF">SAMN05660649_02857</name>
</gene>
<dbReference type="AlphaFoldDB" id="A0A1I2V1V0"/>
<proteinExistence type="predicted"/>
<name>A0A1I2V1V0_9FIRM</name>
<reference evidence="2" key="1">
    <citation type="submission" date="2016-10" db="EMBL/GenBank/DDBJ databases">
        <authorList>
            <person name="Varghese N."/>
            <person name="Submissions S."/>
        </authorList>
    </citation>
    <scope>NUCLEOTIDE SEQUENCE [LARGE SCALE GENOMIC DNA]</scope>
    <source>
        <strain evidence="2">DSM 17038</strain>
    </source>
</reference>
<organism evidence="1 2">
    <name type="scientific">Desulfotruncus arcticus DSM 17038</name>
    <dbReference type="NCBI Taxonomy" id="1121424"/>
    <lineage>
        <taxon>Bacteria</taxon>
        <taxon>Bacillati</taxon>
        <taxon>Bacillota</taxon>
        <taxon>Clostridia</taxon>
        <taxon>Eubacteriales</taxon>
        <taxon>Desulfallaceae</taxon>
        <taxon>Desulfotruncus</taxon>
    </lineage>
</organism>
<evidence type="ECO:0000313" key="2">
    <source>
        <dbReference type="Proteomes" id="UP000199337"/>
    </source>
</evidence>
<accession>A0A1I2V1V0</accession>
<dbReference type="Proteomes" id="UP000199337">
    <property type="component" value="Unassembled WGS sequence"/>
</dbReference>
<dbReference type="EMBL" id="FOOX01000010">
    <property type="protein sequence ID" value="SFG83354.1"/>
    <property type="molecule type" value="Genomic_DNA"/>
</dbReference>
<dbReference type="STRING" id="341036.SAMN05660649_02857"/>
<sequence>MKEKREYAGIDYFRGFGRGTYGPSMGCPPCVIISEWLVFNFAMPVRQHYPGGVAGVSRGIL</sequence>
<protein>
    <submittedName>
        <fullName evidence="1">Uncharacterized protein</fullName>
    </submittedName>
</protein>
<keyword evidence="2" id="KW-1185">Reference proteome</keyword>
<evidence type="ECO:0000313" key="1">
    <source>
        <dbReference type="EMBL" id="SFG83354.1"/>
    </source>
</evidence>